<evidence type="ECO:0000313" key="5">
    <source>
        <dbReference type="Proteomes" id="UP000281771"/>
    </source>
</evidence>
<dbReference type="GO" id="GO:0016818">
    <property type="term" value="F:hydrolase activity, acting on acid anhydrides, in phosphorus-containing anhydrides"/>
    <property type="evidence" value="ECO:0007669"/>
    <property type="project" value="InterPro"/>
</dbReference>
<keyword evidence="4" id="KW-0255">Endonuclease</keyword>
<reference evidence="4 5" key="1">
    <citation type="submission" date="2018-11" db="EMBL/GenBank/DDBJ databases">
        <title>Genomes From Bacteria Associated with the Canine Oral Cavity: a Test Case for Automated Genome-Based Taxonomic Assignment.</title>
        <authorList>
            <person name="Coil D.A."/>
            <person name="Jospin G."/>
            <person name="Darling A.E."/>
            <person name="Wallis C."/>
            <person name="Davis I.J."/>
            <person name="Harris S."/>
            <person name="Eisen J.A."/>
            <person name="Holcombe L.J."/>
            <person name="O'Flynn C."/>
        </authorList>
    </citation>
    <scope>NUCLEOTIDE SEQUENCE [LARGE SCALE GENOMIC DNA]</scope>
    <source>
        <strain evidence="4 5">OH4621_COT-116</strain>
    </source>
</reference>
<keyword evidence="5" id="KW-1185">Reference proteome</keyword>
<name>A0A3P1VDK9_9STRE</name>
<proteinExistence type="predicted"/>
<dbReference type="InterPro" id="IPR014905">
    <property type="entry name" value="HIRAN"/>
</dbReference>
<comment type="caution">
    <text evidence="4">The sequence shown here is derived from an EMBL/GenBank/DDBJ whole genome shotgun (WGS) entry which is preliminary data.</text>
</comment>
<dbReference type="EMBL" id="RQZA01000001">
    <property type="protein sequence ID" value="RRD32274.1"/>
    <property type="molecule type" value="Genomic_DNA"/>
</dbReference>
<dbReference type="AlphaFoldDB" id="A0A3P1VDK9"/>
<protein>
    <submittedName>
        <fullName evidence="4">Restriction endonuclease</fullName>
    </submittedName>
</protein>
<sequence length="120" mass="13853">MEHVVNGFEPSRHFMDFHLAAFAYYDGLDVIDDLKLGAPVVLKAEPENSYDPKAVAVFFDDVKIGYVPSVHNYILSKLLYFGHGDIFEARIQMVRPDNHPERQFRVVVRIKDNRTNSSRQ</sequence>
<dbReference type="RefSeq" id="WP_124775200.1">
    <property type="nucleotide sequence ID" value="NZ_RQZA01000001.1"/>
</dbReference>
<evidence type="ECO:0000256" key="2">
    <source>
        <dbReference type="ARBA" id="ARBA00022801"/>
    </source>
</evidence>
<organism evidence="4 5">
    <name type="scientific">Streptococcus minor</name>
    <dbReference type="NCBI Taxonomy" id="229549"/>
    <lineage>
        <taxon>Bacteria</taxon>
        <taxon>Bacillati</taxon>
        <taxon>Bacillota</taxon>
        <taxon>Bacilli</taxon>
        <taxon>Lactobacillales</taxon>
        <taxon>Streptococcaceae</taxon>
        <taxon>Streptococcus</taxon>
    </lineage>
</organism>
<evidence type="ECO:0000313" key="4">
    <source>
        <dbReference type="EMBL" id="RRD32274.1"/>
    </source>
</evidence>
<dbReference type="SMART" id="SM00910">
    <property type="entry name" value="HIRAN"/>
    <property type="match status" value="1"/>
</dbReference>
<dbReference type="Pfam" id="PF08797">
    <property type="entry name" value="HIRAN"/>
    <property type="match status" value="1"/>
</dbReference>
<evidence type="ECO:0000259" key="3">
    <source>
        <dbReference type="SMART" id="SM00910"/>
    </source>
</evidence>
<keyword evidence="4" id="KW-0540">Nuclease</keyword>
<gene>
    <name evidence="4" type="ORF">EII38_00635</name>
</gene>
<dbReference type="GO" id="GO:0004519">
    <property type="term" value="F:endonuclease activity"/>
    <property type="evidence" value="ECO:0007669"/>
    <property type="project" value="UniProtKB-KW"/>
</dbReference>
<dbReference type="GO" id="GO:0003676">
    <property type="term" value="F:nucleic acid binding"/>
    <property type="evidence" value="ECO:0007669"/>
    <property type="project" value="InterPro"/>
</dbReference>
<feature type="domain" description="HIRAN" evidence="3">
    <location>
        <begin position="12"/>
        <end position="114"/>
    </location>
</feature>
<keyword evidence="1" id="KW-0479">Metal-binding</keyword>
<dbReference type="Gene3D" id="3.30.70.2330">
    <property type="match status" value="1"/>
</dbReference>
<evidence type="ECO:0000256" key="1">
    <source>
        <dbReference type="ARBA" id="ARBA00022723"/>
    </source>
</evidence>
<dbReference type="Proteomes" id="UP000281771">
    <property type="component" value="Unassembled WGS sequence"/>
</dbReference>
<keyword evidence="2" id="KW-0378">Hydrolase</keyword>
<dbReference type="STRING" id="1123309.GCA_000377005_01352"/>
<accession>A0A3P1VDK9</accession>
<dbReference type="GO" id="GO:0008270">
    <property type="term" value="F:zinc ion binding"/>
    <property type="evidence" value="ECO:0007669"/>
    <property type="project" value="InterPro"/>
</dbReference>